<dbReference type="AlphaFoldDB" id="A0A0F9LE18"/>
<evidence type="ECO:0000313" key="1">
    <source>
        <dbReference type="EMBL" id="KKM62420.1"/>
    </source>
</evidence>
<proteinExistence type="predicted"/>
<protein>
    <submittedName>
        <fullName evidence="1">Uncharacterized protein</fullName>
    </submittedName>
</protein>
<sequence length="152" mass="16203">MPFDANLVLADTTLDWDKTNIDLYGEPVATSRNSGGFAVVDLLALSGTSAQGMAVILVVTGSVTTADELTLTVESSDQLDFVSDSTNDVRTLATFDILGKALGIIEGSECPCTVVRRIVTTQRYIRAHAEVSAGDDYGACWVLLAPWPFNTI</sequence>
<organism evidence="1">
    <name type="scientific">marine sediment metagenome</name>
    <dbReference type="NCBI Taxonomy" id="412755"/>
    <lineage>
        <taxon>unclassified sequences</taxon>
        <taxon>metagenomes</taxon>
        <taxon>ecological metagenomes</taxon>
    </lineage>
</organism>
<name>A0A0F9LE18_9ZZZZ</name>
<gene>
    <name evidence="1" type="ORF">LCGC14_1521860</name>
</gene>
<dbReference type="EMBL" id="LAZR01011299">
    <property type="protein sequence ID" value="KKM62420.1"/>
    <property type="molecule type" value="Genomic_DNA"/>
</dbReference>
<comment type="caution">
    <text evidence="1">The sequence shown here is derived from an EMBL/GenBank/DDBJ whole genome shotgun (WGS) entry which is preliminary data.</text>
</comment>
<reference evidence="1" key="1">
    <citation type="journal article" date="2015" name="Nature">
        <title>Complex archaea that bridge the gap between prokaryotes and eukaryotes.</title>
        <authorList>
            <person name="Spang A."/>
            <person name="Saw J.H."/>
            <person name="Jorgensen S.L."/>
            <person name="Zaremba-Niedzwiedzka K."/>
            <person name="Martijn J."/>
            <person name="Lind A.E."/>
            <person name="van Eijk R."/>
            <person name="Schleper C."/>
            <person name="Guy L."/>
            <person name="Ettema T.J."/>
        </authorList>
    </citation>
    <scope>NUCLEOTIDE SEQUENCE</scope>
</reference>
<accession>A0A0F9LE18</accession>